<dbReference type="Proteomes" id="UP000663881">
    <property type="component" value="Unassembled WGS sequence"/>
</dbReference>
<evidence type="ECO:0000256" key="1">
    <source>
        <dbReference type="ARBA" id="ARBA00022729"/>
    </source>
</evidence>
<feature type="signal peptide" evidence="3">
    <location>
        <begin position="1"/>
        <end position="19"/>
    </location>
</feature>
<evidence type="ECO:0000313" key="6">
    <source>
        <dbReference type="Proteomes" id="UP000663881"/>
    </source>
</evidence>
<dbReference type="PANTHER" id="PTHR33562">
    <property type="entry name" value="ATILLA, ISOFORM B-RELATED-RELATED"/>
    <property type="match status" value="1"/>
</dbReference>
<evidence type="ECO:0000256" key="2">
    <source>
        <dbReference type="ARBA" id="ARBA00023180"/>
    </source>
</evidence>
<name>A0A818KK65_9BILA</name>
<organism evidence="5 6">
    <name type="scientific">Adineta steineri</name>
    <dbReference type="NCBI Taxonomy" id="433720"/>
    <lineage>
        <taxon>Eukaryota</taxon>
        <taxon>Metazoa</taxon>
        <taxon>Spiralia</taxon>
        <taxon>Gnathifera</taxon>
        <taxon>Rotifera</taxon>
        <taxon>Eurotatoria</taxon>
        <taxon>Bdelloidea</taxon>
        <taxon>Adinetida</taxon>
        <taxon>Adinetidae</taxon>
        <taxon>Adineta</taxon>
    </lineage>
</organism>
<evidence type="ECO:0000313" key="4">
    <source>
        <dbReference type="EMBL" id="CAF1378210.1"/>
    </source>
</evidence>
<dbReference type="OrthoDB" id="6110560at2759"/>
<gene>
    <name evidence="5" type="ORF">OKA104_LOCUS4711</name>
    <name evidence="4" type="ORF">VCS650_LOCUS35251</name>
</gene>
<accession>A0A818KK65</accession>
<evidence type="ECO:0008006" key="7">
    <source>
        <dbReference type="Google" id="ProtNLM"/>
    </source>
</evidence>
<dbReference type="AlphaFoldDB" id="A0A818KK65"/>
<proteinExistence type="predicted"/>
<dbReference type="GO" id="GO:0032222">
    <property type="term" value="P:regulation of synaptic transmission, cholinergic"/>
    <property type="evidence" value="ECO:0007669"/>
    <property type="project" value="InterPro"/>
</dbReference>
<dbReference type="GO" id="GO:0030431">
    <property type="term" value="P:sleep"/>
    <property type="evidence" value="ECO:0007669"/>
    <property type="project" value="InterPro"/>
</dbReference>
<comment type="caution">
    <text evidence="5">The sequence shown here is derived from an EMBL/GenBank/DDBJ whole genome shotgun (WGS) entry which is preliminary data.</text>
</comment>
<dbReference type="InterPro" id="IPR031424">
    <property type="entry name" value="QVR-like"/>
</dbReference>
<dbReference type="InterPro" id="IPR050975">
    <property type="entry name" value="Sleep_regulator"/>
</dbReference>
<dbReference type="EMBL" id="CAJOAY010000155">
    <property type="protein sequence ID" value="CAF3563359.1"/>
    <property type="molecule type" value="Genomic_DNA"/>
</dbReference>
<dbReference type="Pfam" id="PF17064">
    <property type="entry name" value="QVR"/>
    <property type="match status" value="2"/>
</dbReference>
<feature type="chain" id="PRO_5036233437" description="Protein quiver" evidence="3">
    <location>
        <begin position="20"/>
        <end position="262"/>
    </location>
</feature>
<evidence type="ECO:0000313" key="5">
    <source>
        <dbReference type="EMBL" id="CAF3563359.1"/>
    </source>
</evidence>
<keyword evidence="1 3" id="KW-0732">Signal</keyword>
<dbReference type="Proteomes" id="UP000663891">
    <property type="component" value="Unassembled WGS sequence"/>
</dbReference>
<dbReference type="EMBL" id="CAJNON010000787">
    <property type="protein sequence ID" value="CAF1378210.1"/>
    <property type="molecule type" value="Genomic_DNA"/>
</dbReference>
<protein>
    <recommendedName>
        <fullName evidence="7">Protein quiver</fullName>
    </recommendedName>
</protein>
<sequence>MQSIFILLLTLGCISIASTYRCYTCDGDTNTDCNDPFNPTGMTDYDKGEAQSGEACMKTKLESKGGSTLQRDINSRGPYYCIGGQNGCKKYNRDGVTATVCCCTSDLCNGVSIVQQKPLAVFLTIRCISIVNTYECYECSSDKNSACGYPFKANGMTANEKKEAPTGGACMKTKTTLKNNAALKDFTVLKDITTVVHRNVTLSASSCPGGQNGCKEVNTDDSTGTVCCCTSDLCNGVSMVQQKTLIVFVTMSTLFMFAYRWY</sequence>
<evidence type="ECO:0000256" key="3">
    <source>
        <dbReference type="SAM" id="SignalP"/>
    </source>
</evidence>
<keyword evidence="2" id="KW-0325">Glycoprotein</keyword>
<reference evidence="5" key="1">
    <citation type="submission" date="2021-02" db="EMBL/GenBank/DDBJ databases">
        <authorList>
            <person name="Nowell W R."/>
        </authorList>
    </citation>
    <scope>NUCLEOTIDE SEQUENCE</scope>
</reference>